<evidence type="ECO:0000313" key="2">
    <source>
        <dbReference type="Proteomes" id="UP000051010"/>
    </source>
</evidence>
<reference evidence="1 2" key="1">
    <citation type="journal article" date="2015" name="Genome Announc.">
        <title>Expanding the biotechnology potential of lactobacilli through comparative genomics of 213 strains and associated genera.</title>
        <authorList>
            <person name="Sun Z."/>
            <person name="Harris H.M."/>
            <person name="McCann A."/>
            <person name="Guo C."/>
            <person name="Argimon S."/>
            <person name="Zhang W."/>
            <person name="Yang X."/>
            <person name="Jeffery I.B."/>
            <person name="Cooney J.C."/>
            <person name="Kagawa T.F."/>
            <person name="Liu W."/>
            <person name="Song Y."/>
            <person name="Salvetti E."/>
            <person name="Wrobel A."/>
            <person name="Rasinkangas P."/>
            <person name="Parkhill J."/>
            <person name="Rea M.C."/>
            <person name="O'Sullivan O."/>
            <person name="Ritari J."/>
            <person name="Douillard F.P."/>
            <person name="Paul Ross R."/>
            <person name="Yang R."/>
            <person name="Briner A.E."/>
            <person name="Felis G.E."/>
            <person name="de Vos W.M."/>
            <person name="Barrangou R."/>
            <person name="Klaenhammer T.R."/>
            <person name="Caufield P.W."/>
            <person name="Cui Y."/>
            <person name="Zhang H."/>
            <person name="O'Toole P.W."/>
        </authorList>
    </citation>
    <scope>NUCLEOTIDE SEQUENCE [LARGE SCALE GENOMIC DNA]</scope>
    <source>
        <strain evidence="1 2">DSM 18390</strain>
    </source>
</reference>
<dbReference type="InterPro" id="IPR008930">
    <property type="entry name" value="Terpenoid_cyclase/PrenylTrfase"/>
</dbReference>
<evidence type="ECO:0008006" key="3">
    <source>
        <dbReference type="Google" id="ProtNLM"/>
    </source>
</evidence>
<dbReference type="Proteomes" id="UP000051010">
    <property type="component" value="Unassembled WGS sequence"/>
</dbReference>
<sequence>MVGENENPSHFYALSKEITIMNQYMKSILASATLVVATLTLSTTTNAASIKKASTSTIHNRVARTYSYAKKMIKENKTGLSDQTSDIFSKKLNPDTGAAAGYSDFLLGLKGNGYKFTTKEKTLLRKNLVIKKTTPAAMMANAVMAVQAMGLNARNYKPYGHKKGINLVTKLYKTSISKQTVSAQSQVLIAVSMSSKFKQPKGAKFSKASLSARLVKSQLNNHGWTYNNQQGAKDADTTSMVLTGLARGNVHTTNVKTSMLKGQKFLAGIAQPSGAFGYTFNGKTTPNANSTAEAIIALSNDSGMKKYVNNAAMKVSQTRTPLYAMLTYVNKSGSIKNAATQLYGVGQVNLAVAAYKAALKNRSVYTIN</sequence>
<organism evidence="1 2">
    <name type="scientific">Lentilactobacillus parafarraginis DSM 18390 = JCM 14109</name>
    <dbReference type="NCBI Taxonomy" id="1423786"/>
    <lineage>
        <taxon>Bacteria</taxon>
        <taxon>Bacillati</taxon>
        <taxon>Bacillota</taxon>
        <taxon>Bacilli</taxon>
        <taxon>Lactobacillales</taxon>
        <taxon>Lactobacillaceae</taxon>
        <taxon>Lentilactobacillus</taxon>
    </lineage>
</organism>
<accession>A0A0R1YT42</accession>
<dbReference type="SUPFAM" id="SSF48239">
    <property type="entry name" value="Terpenoid cyclases/Protein prenyltransferases"/>
    <property type="match status" value="1"/>
</dbReference>
<gene>
    <name evidence="1" type="ORF">FD47_GL001153</name>
</gene>
<comment type="caution">
    <text evidence="1">The sequence shown here is derived from an EMBL/GenBank/DDBJ whole genome shotgun (WGS) entry which is preliminary data.</text>
</comment>
<dbReference type="PATRIC" id="fig|1423786.4.peg.1238"/>
<proteinExistence type="predicted"/>
<protein>
    <recommendedName>
        <fullName evidence="3">Fucose-binding lectin II</fullName>
    </recommendedName>
</protein>
<dbReference type="Gene3D" id="1.50.10.20">
    <property type="match status" value="1"/>
</dbReference>
<evidence type="ECO:0000313" key="1">
    <source>
        <dbReference type="EMBL" id="KRM43940.1"/>
    </source>
</evidence>
<dbReference type="EMBL" id="AZFZ01000024">
    <property type="protein sequence ID" value="KRM43940.1"/>
    <property type="molecule type" value="Genomic_DNA"/>
</dbReference>
<name>A0A0R1YT42_9LACO</name>
<dbReference type="AlphaFoldDB" id="A0A0R1YT42"/>